<accession>A0ABZ2TQK2</accession>
<dbReference type="PROSITE" id="PS50929">
    <property type="entry name" value="ABC_TM1F"/>
    <property type="match status" value="1"/>
</dbReference>
<dbReference type="SUPFAM" id="SSF90123">
    <property type="entry name" value="ABC transporter transmembrane region"/>
    <property type="match status" value="1"/>
</dbReference>
<feature type="transmembrane region" description="Helical" evidence="8">
    <location>
        <begin position="49"/>
        <end position="76"/>
    </location>
</feature>
<comment type="subcellular location">
    <subcellularLocation>
        <location evidence="1">Cell membrane</location>
        <topology evidence="1">Multi-pass membrane protein</topology>
    </subcellularLocation>
</comment>
<feature type="transmembrane region" description="Helical" evidence="8">
    <location>
        <begin position="96"/>
        <end position="116"/>
    </location>
</feature>
<evidence type="ECO:0000256" key="7">
    <source>
        <dbReference type="ARBA" id="ARBA00023136"/>
    </source>
</evidence>
<dbReference type="InterPro" id="IPR003593">
    <property type="entry name" value="AAA+_ATPase"/>
</dbReference>
<feature type="transmembrane region" description="Helical" evidence="8">
    <location>
        <begin position="167"/>
        <end position="192"/>
    </location>
</feature>
<dbReference type="InterPro" id="IPR027417">
    <property type="entry name" value="P-loop_NTPase"/>
</dbReference>
<dbReference type="CDD" id="cd03254">
    <property type="entry name" value="ABCC_Glucan_exporter_like"/>
    <property type="match status" value="1"/>
</dbReference>
<dbReference type="CDD" id="cd18547">
    <property type="entry name" value="ABC_6TM_Tm288_like"/>
    <property type="match status" value="1"/>
</dbReference>
<dbReference type="PANTHER" id="PTHR43394:SF1">
    <property type="entry name" value="ATP-BINDING CASSETTE SUB-FAMILY B MEMBER 10, MITOCHONDRIAL"/>
    <property type="match status" value="1"/>
</dbReference>
<dbReference type="RefSeq" id="WP_405311529.1">
    <property type="nucleotide sequence ID" value="NZ_CP088155.1"/>
</dbReference>
<dbReference type="Gene3D" id="1.20.1560.10">
    <property type="entry name" value="ABC transporter type 1, transmembrane domain"/>
    <property type="match status" value="1"/>
</dbReference>
<keyword evidence="12" id="KW-1185">Reference proteome</keyword>
<dbReference type="SUPFAM" id="SSF52540">
    <property type="entry name" value="P-loop containing nucleoside triphosphate hydrolases"/>
    <property type="match status" value="1"/>
</dbReference>
<evidence type="ECO:0000256" key="5">
    <source>
        <dbReference type="ARBA" id="ARBA00022840"/>
    </source>
</evidence>
<gene>
    <name evidence="11" type="ORF">LQ356_03360</name>
</gene>
<sequence>MHNSIDPLYSAKKVKDMSPTEKKEYKEKTRKIRKESFKKLIWYINYKKIIFVSIIILNFLSSIFLATSTFLIGFVVDYALGFNQLKVGGTFSNSKFIIGLSIMFLTYLFHHIFNLINELLANKASLIAAKLMRSDAYKALMKMPVSFFDKSNKGEIMSVLSNDIDNVMLGLSGSLPFIFNIFFTLIISLGFMFYYSTYLTLICLALFPILFLFVGILLTKAVPQWHKQQKRVGVINGYIEEHLAAQHLIKAYNQEKNINKEFKSKNDHLFKSSFKASLYTGIVWPYSHAATTLLQFLISMIGVIFALGKIPSGSGKEITVGILTSFSIYIRFMTIKINNLFENIGSIQIAITSATRIIAISKLKPSINEEKLDLLNNVEGQIEFKNVNFSYTNNLNDLQLKNASFLAKKGQVFAFVGPTGAGKTTIINLLSKFYLPLSGEILIDGYKSSDINEKSWRENISIVLQDTFLFKTSIMENLRYANQNASDAEIKEAAKISRADEFITNLENGYNEIILEGGQNLSQGQRQLLAITRAIIANKKILILDEATSNVDTRTEKNIQNAMLSLMKGKTSFIIAHRLSTIVNADRILVVNNGEIVEQGNHKELLAKKGFYEKLYNSSFSED</sequence>
<dbReference type="PROSITE" id="PS50893">
    <property type="entry name" value="ABC_TRANSPORTER_2"/>
    <property type="match status" value="1"/>
</dbReference>
<evidence type="ECO:0000256" key="6">
    <source>
        <dbReference type="ARBA" id="ARBA00022989"/>
    </source>
</evidence>
<organism evidence="11 12">
    <name type="scientific">Metamycoplasma faucium</name>
    <dbReference type="NCBI Taxonomy" id="56142"/>
    <lineage>
        <taxon>Bacteria</taxon>
        <taxon>Bacillati</taxon>
        <taxon>Mycoplasmatota</taxon>
        <taxon>Mycoplasmoidales</taxon>
        <taxon>Metamycoplasmataceae</taxon>
        <taxon>Metamycoplasma</taxon>
    </lineage>
</organism>
<comment type="similarity">
    <text evidence="2">Belongs to the ABC transporter superfamily.</text>
</comment>
<evidence type="ECO:0000256" key="1">
    <source>
        <dbReference type="ARBA" id="ARBA00004651"/>
    </source>
</evidence>
<feature type="transmembrane region" description="Helical" evidence="8">
    <location>
        <begin position="198"/>
        <end position="218"/>
    </location>
</feature>
<keyword evidence="5 11" id="KW-0067">ATP-binding</keyword>
<evidence type="ECO:0000313" key="12">
    <source>
        <dbReference type="Proteomes" id="UP001622612"/>
    </source>
</evidence>
<dbReference type="Proteomes" id="UP001622612">
    <property type="component" value="Chromosome"/>
</dbReference>
<dbReference type="Gene3D" id="3.40.50.300">
    <property type="entry name" value="P-loop containing nucleotide triphosphate hydrolases"/>
    <property type="match status" value="1"/>
</dbReference>
<dbReference type="PANTHER" id="PTHR43394">
    <property type="entry name" value="ATP-DEPENDENT PERMEASE MDL1, MITOCHONDRIAL"/>
    <property type="match status" value="1"/>
</dbReference>
<feature type="transmembrane region" description="Helical" evidence="8">
    <location>
        <begin position="283"/>
        <end position="307"/>
    </location>
</feature>
<evidence type="ECO:0000313" key="11">
    <source>
        <dbReference type="EMBL" id="WYM97211.1"/>
    </source>
</evidence>
<protein>
    <submittedName>
        <fullName evidence="11">ABC transporter ATP-binding protein/permease</fullName>
    </submittedName>
</protein>
<proteinExistence type="inferred from homology"/>
<feature type="domain" description="ABC transmembrane type-1" evidence="10">
    <location>
        <begin position="54"/>
        <end position="348"/>
    </location>
</feature>
<dbReference type="InterPro" id="IPR003439">
    <property type="entry name" value="ABC_transporter-like_ATP-bd"/>
</dbReference>
<evidence type="ECO:0000256" key="8">
    <source>
        <dbReference type="SAM" id="Phobius"/>
    </source>
</evidence>
<evidence type="ECO:0000256" key="2">
    <source>
        <dbReference type="ARBA" id="ARBA00005417"/>
    </source>
</evidence>
<dbReference type="EMBL" id="CP088155">
    <property type="protein sequence ID" value="WYM97211.1"/>
    <property type="molecule type" value="Genomic_DNA"/>
</dbReference>
<reference evidence="11" key="1">
    <citation type="submission" date="2021-11" db="EMBL/GenBank/DDBJ databases">
        <title>The first genome sequence of unculturable Mycoplasma faucium obtained by de novo assembly of metagenomic reads.</title>
        <authorList>
            <person name="Sabat A.J."/>
            <person name="Bathoorn E."/>
            <person name="Akkerboom V."/>
            <person name="Friedrich A.W."/>
        </authorList>
    </citation>
    <scope>NUCLEOTIDE SEQUENCE [LARGE SCALE GENOMIC DNA]</scope>
    <source>
        <strain evidence="11">UMCG-MFM1</strain>
    </source>
</reference>
<name>A0ABZ2TQK2_9BACT</name>
<dbReference type="InterPro" id="IPR036640">
    <property type="entry name" value="ABC1_TM_sf"/>
</dbReference>
<evidence type="ECO:0000259" key="9">
    <source>
        <dbReference type="PROSITE" id="PS50893"/>
    </source>
</evidence>
<keyword evidence="3 8" id="KW-0812">Transmembrane</keyword>
<keyword evidence="6 8" id="KW-1133">Transmembrane helix</keyword>
<evidence type="ECO:0000256" key="4">
    <source>
        <dbReference type="ARBA" id="ARBA00022741"/>
    </source>
</evidence>
<evidence type="ECO:0000259" key="10">
    <source>
        <dbReference type="PROSITE" id="PS50929"/>
    </source>
</evidence>
<dbReference type="GO" id="GO:0005524">
    <property type="term" value="F:ATP binding"/>
    <property type="evidence" value="ECO:0007669"/>
    <property type="project" value="UniProtKB-KW"/>
</dbReference>
<dbReference type="Pfam" id="PF00005">
    <property type="entry name" value="ABC_tran"/>
    <property type="match status" value="1"/>
</dbReference>
<evidence type="ECO:0000256" key="3">
    <source>
        <dbReference type="ARBA" id="ARBA00022692"/>
    </source>
</evidence>
<keyword evidence="7 8" id="KW-0472">Membrane</keyword>
<dbReference type="InterPro" id="IPR039421">
    <property type="entry name" value="Type_1_exporter"/>
</dbReference>
<feature type="domain" description="ABC transporter" evidence="9">
    <location>
        <begin position="382"/>
        <end position="618"/>
    </location>
</feature>
<dbReference type="InterPro" id="IPR011527">
    <property type="entry name" value="ABC1_TM_dom"/>
</dbReference>
<dbReference type="Pfam" id="PF00664">
    <property type="entry name" value="ABC_membrane"/>
    <property type="match status" value="1"/>
</dbReference>
<dbReference type="SMART" id="SM00382">
    <property type="entry name" value="AAA"/>
    <property type="match status" value="1"/>
</dbReference>
<keyword evidence="4" id="KW-0547">Nucleotide-binding</keyword>